<evidence type="ECO:0000256" key="1">
    <source>
        <dbReference type="SAM" id="MobiDB-lite"/>
    </source>
</evidence>
<gene>
    <name evidence="2" type="ORF">MNEG_9635</name>
</gene>
<feature type="compositionally biased region" description="Low complexity" evidence="1">
    <location>
        <begin position="44"/>
        <end position="55"/>
    </location>
</feature>
<dbReference type="Proteomes" id="UP000054498">
    <property type="component" value="Unassembled WGS sequence"/>
</dbReference>
<dbReference type="OrthoDB" id="10678242at2759"/>
<name>A0A0D2MBT9_9CHLO</name>
<dbReference type="EMBL" id="KK102224">
    <property type="protein sequence ID" value="KIY98326.1"/>
    <property type="molecule type" value="Genomic_DNA"/>
</dbReference>
<feature type="region of interest" description="Disordered" evidence="1">
    <location>
        <begin position="1"/>
        <end position="60"/>
    </location>
</feature>
<dbReference type="RefSeq" id="XP_013897346.1">
    <property type="nucleotide sequence ID" value="XM_014041892.1"/>
</dbReference>
<evidence type="ECO:0000313" key="3">
    <source>
        <dbReference type="Proteomes" id="UP000054498"/>
    </source>
</evidence>
<dbReference type="KEGG" id="mng:MNEG_9635"/>
<reference evidence="2 3" key="1">
    <citation type="journal article" date="2013" name="BMC Genomics">
        <title>Reconstruction of the lipid metabolism for the microalga Monoraphidium neglectum from its genome sequence reveals characteristics suitable for biofuel production.</title>
        <authorList>
            <person name="Bogen C."/>
            <person name="Al-Dilaimi A."/>
            <person name="Albersmeier A."/>
            <person name="Wichmann J."/>
            <person name="Grundmann M."/>
            <person name="Rupp O."/>
            <person name="Lauersen K.J."/>
            <person name="Blifernez-Klassen O."/>
            <person name="Kalinowski J."/>
            <person name="Goesmann A."/>
            <person name="Mussgnug J.H."/>
            <person name="Kruse O."/>
        </authorList>
    </citation>
    <scope>NUCLEOTIDE SEQUENCE [LARGE SCALE GENOMIC DNA]</scope>
    <source>
        <strain evidence="2 3">SAG 48.87</strain>
    </source>
</reference>
<proteinExistence type="predicted"/>
<sequence length="142" mass="16013">MAPPAGTIKVVHRQSLNLPRDNGVGPGAWGNRLSMDSADRRGPPEQQQQQQQQPRQQHELEAAVAALEAEKAALQRDLTRASLERDRALEEARRLADECRLHKQGCTRAEDLVRRMSRDGEGAAATKVRLEDHNRRLLEELR</sequence>
<protein>
    <submittedName>
        <fullName evidence="2">Uncharacterized protein</fullName>
    </submittedName>
</protein>
<accession>A0A0D2MBT9</accession>
<dbReference type="AlphaFoldDB" id="A0A0D2MBT9"/>
<dbReference type="GeneID" id="25742510"/>
<evidence type="ECO:0000313" key="2">
    <source>
        <dbReference type="EMBL" id="KIY98326.1"/>
    </source>
</evidence>
<organism evidence="2 3">
    <name type="scientific">Monoraphidium neglectum</name>
    <dbReference type="NCBI Taxonomy" id="145388"/>
    <lineage>
        <taxon>Eukaryota</taxon>
        <taxon>Viridiplantae</taxon>
        <taxon>Chlorophyta</taxon>
        <taxon>core chlorophytes</taxon>
        <taxon>Chlorophyceae</taxon>
        <taxon>CS clade</taxon>
        <taxon>Sphaeropleales</taxon>
        <taxon>Selenastraceae</taxon>
        <taxon>Monoraphidium</taxon>
    </lineage>
</organism>
<keyword evidence="3" id="KW-1185">Reference proteome</keyword>